<evidence type="ECO:0000313" key="5">
    <source>
        <dbReference type="Proteomes" id="UP001182556"/>
    </source>
</evidence>
<evidence type="ECO:0000256" key="1">
    <source>
        <dbReference type="ARBA" id="ARBA00022729"/>
    </source>
</evidence>
<keyword evidence="5" id="KW-1185">Reference proteome</keyword>
<dbReference type="InterPro" id="IPR008929">
    <property type="entry name" value="Chondroitin_lyas"/>
</dbReference>
<protein>
    <recommendedName>
        <fullName evidence="3">Alginate lyase domain-containing protein</fullName>
    </recommendedName>
</protein>
<evidence type="ECO:0000256" key="2">
    <source>
        <dbReference type="ARBA" id="ARBA00023239"/>
    </source>
</evidence>
<dbReference type="EMBL" id="JAODAN010000006">
    <property type="protein sequence ID" value="KAK1923372.1"/>
    <property type="molecule type" value="Genomic_DNA"/>
</dbReference>
<dbReference type="Pfam" id="PF05426">
    <property type="entry name" value="Alginate_lyase"/>
    <property type="match status" value="1"/>
</dbReference>
<dbReference type="GO" id="GO:0016829">
    <property type="term" value="F:lyase activity"/>
    <property type="evidence" value="ECO:0007669"/>
    <property type="project" value="UniProtKB-KW"/>
</dbReference>
<dbReference type="InterPro" id="IPR008397">
    <property type="entry name" value="Alginate_lyase_dom"/>
</dbReference>
<dbReference type="Proteomes" id="UP001182556">
    <property type="component" value="Unassembled WGS sequence"/>
</dbReference>
<gene>
    <name evidence="4" type="ORF">DB88DRAFT_490957</name>
</gene>
<dbReference type="AlphaFoldDB" id="A0AAD9CWI7"/>
<keyword evidence="1" id="KW-0732">Signal</keyword>
<comment type="caution">
    <text evidence="4">The sequence shown here is derived from an EMBL/GenBank/DDBJ whole genome shotgun (WGS) entry which is preliminary data.</text>
</comment>
<name>A0AAD9CWI7_PAPLA</name>
<proteinExistence type="predicted"/>
<feature type="domain" description="Alginate lyase" evidence="3">
    <location>
        <begin position="1"/>
        <end position="145"/>
    </location>
</feature>
<dbReference type="Gene3D" id="1.50.10.100">
    <property type="entry name" value="Chondroitin AC/alginate lyase"/>
    <property type="match status" value="1"/>
</dbReference>
<evidence type="ECO:0000259" key="3">
    <source>
        <dbReference type="Pfam" id="PF05426"/>
    </source>
</evidence>
<sequence length="212" mass="24175">MHPEVRYAQCNPGDNPLKGDSCFVIACRFLLLVSQSLLRLDLDPEVDNGMHAWLEDHVRWFEVSEQGAEARGRGNNITVWYHAVLESHRYYLDPSQGSLNALRFFKDRFQTHPEPPAFLHNELRRAQPRHYVLFTLEPTFVLAGLTGNPPPPEVLGYLDRLVGFAQTVQPGPIEVERDNDERYFAKLRSFEQTLALWKEVGGKEGDDGSANT</sequence>
<dbReference type="GO" id="GO:0042597">
    <property type="term" value="C:periplasmic space"/>
    <property type="evidence" value="ECO:0007669"/>
    <property type="project" value="InterPro"/>
</dbReference>
<accession>A0AAD9CWI7</accession>
<organism evidence="4 5">
    <name type="scientific">Papiliotrema laurentii</name>
    <name type="common">Cryptococcus laurentii</name>
    <dbReference type="NCBI Taxonomy" id="5418"/>
    <lineage>
        <taxon>Eukaryota</taxon>
        <taxon>Fungi</taxon>
        <taxon>Dikarya</taxon>
        <taxon>Basidiomycota</taxon>
        <taxon>Agaricomycotina</taxon>
        <taxon>Tremellomycetes</taxon>
        <taxon>Tremellales</taxon>
        <taxon>Rhynchogastremaceae</taxon>
        <taxon>Papiliotrema</taxon>
    </lineage>
</organism>
<reference evidence="4" key="1">
    <citation type="submission" date="2023-02" db="EMBL/GenBank/DDBJ databases">
        <title>Identification and recombinant expression of a fungal hydrolase from Papiliotrema laurentii that hydrolyzes apple cutin and clears colloidal polyester polyurethane.</title>
        <authorList>
            <consortium name="DOE Joint Genome Institute"/>
            <person name="Roman V.A."/>
            <person name="Bojanowski C."/>
            <person name="Crable B.R."/>
            <person name="Wagner D.N."/>
            <person name="Hung C.S."/>
            <person name="Nadeau L.J."/>
            <person name="Schratz L."/>
            <person name="Haridas S."/>
            <person name="Pangilinan J."/>
            <person name="Lipzen A."/>
            <person name="Na H."/>
            <person name="Yan M."/>
            <person name="Ng V."/>
            <person name="Grigoriev I.V."/>
            <person name="Spatafora J.W."/>
            <person name="Barlow D."/>
            <person name="Biffinger J."/>
            <person name="Kelley-Loughnane N."/>
            <person name="Varaljay V.A."/>
            <person name="Crookes-Goodson W.J."/>
        </authorList>
    </citation>
    <scope>NUCLEOTIDE SEQUENCE</scope>
    <source>
        <strain evidence="4">5307AH</strain>
    </source>
</reference>
<evidence type="ECO:0000313" key="4">
    <source>
        <dbReference type="EMBL" id="KAK1923372.1"/>
    </source>
</evidence>
<keyword evidence="2" id="KW-0456">Lyase</keyword>